<reference evidence="2 3" key="1">
    <citation type="submission" date="2020-07" db="EMBL/GenBank/DDBJ databases">
        <title>Natrinema (YPL30) sp. nov. and Haloterrigena xxxxxx (YPL8) sp. nov., isolated from a salt mine.</title>
        <authorList>
            <person name="Cui H."/>
        </authorList>
    </citation>
    <scope>NUCLEOTIDE SEQUENCE [LARGE SCALE GENOMIC DNA]</scope>
    <source>
        <strain evidence="2 3">YPL13</strain>
    </source>
</reference>
<protein>
    <submittedName>
        <fullName evidence="2">DUF2267 domain-containing protein</fullName>
    </submittedName>
</protein>
<dbReference type="RefSeq" id="WP_180839500.1">
    <property type="nucleotide sequence ID" value="NZ_CP059154.1"/>
</dbReference>
<dbReference type="Pfam" id="PF10025">
    <property type="entry name" value="DUF2267"/>
    <property type="match status" value="1"/>
</dbReference>
<sequence length="138" mass="15224">MERAELLERVSDRTAADEQSATDVTRAVLETLGERLSEDEAEDLAAQLPGELSRHLTEGESGRRFSEEEFVSRVDQRMDTVDVPGQEASTAVLGTLLEAVDESERAAVVDQFEQYGFEELLAETDADVDVGDRTPGEY</sequence>
<dbReference type="GeneID" id="56143495"/>
<evidence type="ECO:0000313" key="3">
    <source>
        <dbReference type="Proteomes" id="UP000510869"/>
    </source>
</evidence>
<keyword evidence="3" id="KW-1185">Reference proteome</keyword>
<proteinExistence type="predicted"/>
<organism evidence="2 3">
    <name type="scientific">Natrinema zhouii</name>
    <dbReference type="NCBI Taxonomy" id="1710539"/>
    <lineage>
        <taxon>Archaea</taxon>
        <taxon>Methanobacteriati</taxon>
        <taxon>Methanobacteriota</taxon>
        <taxon>Stenosarchaea group</taxon>
        <taxon>Halobacteria</taxon>
        <taxon>Halobacteriales</taxon>
        <taxon>Natrialbaceae</taxon>
        <taxon>Natrinema</taxon>
    </lineage>
</organism>
<accession>A0A7D6CMG3</accession>
<evidence type="ECO:0000313" key="2">
    <source>
        <dbReference type="EMBL" id="QLK24414.1"/>
    </source>
</evidence>
<dbReference type="KEGG" id="nay:HYG81_09780"/>
<dbReference type="OrthoDB" id="186068at2157"/>
<gene>
    <name evidence="2" type="ORF">HYG81_09780</name>
</gene>
<feature type="region of interest" description="Disordered" evidence="1">
    <location>
        <begin position="1"/>
        <end position="22"/>
    </location>
</feature>
<dbReference type="InterPro" id="IPR038282">
    <property type="entry name" value="DUF2267_sf"/>
</dbReference>
<feature type="region of interest" description="Disordered" evidence="1">
    <location>
        <begin position="50"/>
        <end position="85"/>
    </location>
</feature>
<evidence type="ECO:0000256" key="1">
    <source>
        <dbReference type="SAM" id="MobiDB-lite"/>
    </source>
</evidence>
<dbReference type="Gene3D" id="1.10.490.110">
    <property type="entry name" value="Uncharacterized conserved protein DUF2267"/>
    <property type="match status" value="1"/>
</dbReference>
<feature type="compositionally biased region" description="Basic and acidic residues" evidence="1">
    <location>
        <begin position="52"/>
        <end position="80"/>
    </location>
</feature>
<dbReference type="EMBL" id="CP059154">
    <property type="protein sequence ID" value="QLK24414.1"/>
    <property type="molecule type" value="Genomic_DNA"/>
</dbReference>
<dbReference type="AlphaFoldDB" id="A0A7D6CMG3"/>
<feature type="compositionally biased region" description="Basic and acidic residues" evidence="1">
    <location>
        <begin position="1"/>
        <end position="16"/>
    </location>
</feature>
<dbReference type="Proteomes" id="UP000510869">
    <property type="component" value="Chromosome"/>
</dbReference>
<dbReference type="InterPro" id="IPR018727">
    <property type="entry name" value="DUF2267"/>
</dbReference>
<name>A0A7D6CMG3_9EURY</name>